<feature type="chain" id="PRO_5045131141" description="ABC transporter substrate-binding protein" evidence="1">
    <location>
        <begin position="18"/>
        <end position="299"/>
    </location>
</feature>
<dbReference type="PANTHER" id="PTHR35271:SF1">
    <property type="entry name" value="ABC TRANSPORTER, SUBSTRATE-BINDING LIPOPROTEIN"/>
    <property type="match status" value="1"/>
</dbReference>
<evidence type="ECO:0000313" key="2">
    <source>
        <dbReference type="EMBL" id="MCS0591105.1"/>
    </source>
</evidence>
<protein>
    <recommendedName>
        <fullName evidence="4">ABC transporter substrate-binding protein</fullName>
    </recommendedName>
</protein>
<dbReference type="PANTHER" id="PTHR35271">
    <property type="entry name" value="ABC TRANSPORTER, SUBSTRATE-BINDING LIPOPROTEIN-RELATED"/>
    <property type="match status" value="1"/>
</dbReference>
<gene>
    <name evidence="2" type="ORF">NX782_18110</name>
</gene>
<dbReference type="InterPro" id="IPR007487">
    <property type="entry name" value="ABC_transpt-TYRBP-like"/>
</dbReference>
<keyword evidence="3" id="KW-1185">Reference proteome</keyword>
<proteinExistence type="predicted"/>
<keyword evidence="1" id="KW-0732">Signal</keyword>
<organism evidence="2 3">
    <name type="scientific">Massilia norwichensis</name>
    <dbReference type="NCBI Taxonomy" id="1442366"/>
    <lineage>
        <taxon>Bacteria</taxon>
        <taxon>Pseudomonadati</taxon>
        <taxon>Pseudomonadota</taxon>
        <taxon>Betaproteobacteria</taxon>
        <taxon>Burkholderiales</taxon>
        <taxon>Oxalobacteraceae</taxon>
        <taxon>Telluria group</taxon>
        <taxon>Massilia</taxon>
    </lineage>
</organism>
<evidence type="ECO:0000256" key="1">
    <source>
        <dbReference type="SAM" id="SignalP"/>
    </source>
</evidence>
<name>A0ABT2ABB9_9BURK</name>
<feature type="signal peptide" evidence="1">
    <location>
        <begin position="1"/>
        <end position="17"/>
    </location>
</feature>
<comment type="caution">
    <text evidence="2">The sequence shown here is derived from an EMBL/GenBank/DDBJ whole genome shotgun (WGS) entry which is preliminary data.</text>
</comment>
<dbReference type="Proteomes" id="UP001205560">
    <property type="component" value="Unassembled WGS sequence"/>
</dbReference>
<reference evidence="2 3" key="1">
    <citation type="submission" date="2022-08" db="EMBL/GenBank/DDBJ databases">
        <title>Reclassification of Massilia species as members of the genera Telluria, Duganella, Pseudoduganella, Mokoshia gen. nov. and Zemynaea gen. nov. using orthogonal and non-orthogonal genome-based approaches.</title>
        <authorList>
            <person name="Bowman J.P."/>
        </authorList>
    </citation>
    <scope>NUCLEOTIDE SEQUENCE [LARGE SCALE GENOMIC DNA]</scope>
    <source>
        <strain evidence="2 3">LMG 28164</strain>
    </source>
</reference>
<sequence>MTLLISILAALVLPAQAARPAKDPIQGFRFQIVTAASDDSAVTRRIAEDLYKRLVPIFSAFRTELAQRRRMVYVVVGPAALREVTSKRCDCVVISAFTSSQVYRALMDKAAHGGTQPAASTAVYAEPAPGDQLRLAALLYRRPVRVAAILGVDTAFLRPALEADKVAVLDAGGEDINRLLNQVAQTDVLLALPDSTVYSTESIRNILLSTYRHKQGVIGFSGDMVKAGALATTYSEIEDIDAQVAEIAAAYVAGGELAPPQFPRYFRTIVNEGVARSLDLTVSDAVRGFSRLPAAARGP</sequence>
<evidence type="ECO:0000313" key="3">
    <source>
        <dbReference type="Proteomes" id="UP001205560"/>
    </source>
</evidence>
<evidence type="ECO:0008006" key="4">
    <source>
        <dbReference type="Google" id="ProtNLM"/>
    </source>
</evidence>
<accession>A0ABT2ABB9</accession>
<dbReference type="RefSeq" id="WP_258846879.1">
    <property type="nucleotide sequence ID" value="NZ_JANUGX010000023.1"/>
</dbReference>
<dbReference type="EMBL" id="JANUGX010000023">
    <property type="protein sequence ID" value="MCS0591105.1"/>
    <property type="molecule type" value="Genomic_DNA"/>
</dbReference>
<dbReference type="Gene3D" id="3.40.50.2300">
    <property type="match status" value="2"/>
</dbReference>